<dbReference type="GO" id="GO:0004314">
    <property type="term" value="F:[acyl-carrier-protein] S-malonyltransferase activity"/>
    <property type="evidence" value="ECO:0007669"/>
    <property type="project" value="UniProtKB-EC"/>
</dbReference>
<keyword evidence="7" id="KW-1185">Reference proteome</keyword>
<evidence type="ECO:0000256" key="1">
    <source>
        <dbReference type="ARBA" id="ARBA00013258"/>
    </source>
</evidence>
<evidence type="ECO:0000313" key="7">
    <source>
        <dbReference type="Proteomes" id="UP001528823"/>
    </source>
</evidence>
<dbReference type="Gene3D" id="3.40.366.10">
    <property type="entry name" value="Malonyl-Coenzyme A Acyl Carrier Protein, domain 2"/>
    <property type="match status" value="1"/>
</dbReference>
<dbReference type="EMBL" id="JAPMOU010000012">
    <property type="protein sequence ID" value="MDE1462566.1"/>
    <property type="molecule type" value="Genomic_DNA"/>
</dbReference>
<keyword evidence="2 6" id="KW-0808">Transferase</keyword>
<dbReference type="SUPFAM" id="SSF52151">
    <property type="entry name" value="FabD/lysophospholipase-like"/>
    <property type="match status" value="1"/>
</dbReference>
<dbReference type="SUPFAM" id="SSF55048">
    <property type="entry name" value="Probable ACP-binding domain of malonyl-CoA ACP transacylase"/>
    <property type="match status" value="1"/>
</dbReference>
<dbReference type="InterPro" id="IPR001227">
    <property type="entry name" value="Ac_transferase_dom_sf"/>
</dbReference>
<keyword evidence="3 6" id="KW-0012">Acyltransferase</keyword>
<dbReference type="Proteomes" id="UP001528823">
    <property type="component" value="Unassembled WGS sequence"/>
</dbReference>
<dbReference type="EC" id="2.3.1.39" evidence="1"/>
<dbReference type="Gene3D" id="3.30.70.250">
    <property type="entry name" value="Malonyl-CoA ACP transacylase, ACP-binding"/>
    <property type="match status" value="1"/>
</dbReference>
<dbReference type="InterPro" id="IPR016035">
    <property type="entry name" value="Acyl_Trfase/lysoPLipase"/>
</dbReference>
<sequence>MTTYLFPGQGSQVKGMGASLFDEFPEADAQASSILGYSIKTLCLENHDNQLQQTQYTQPALYVVNALAYQHKLKQTGRQPDYLVGHSLGEYNALQAAGAFSFEEGLRLVTERGKLMSQAPKGAMAAVLGMDAEAVQQQLQINNLSGVDIANYNAPTQTVIAGLQDDLVKAKAVFEQAGGLFVPLKTSGAFHSRYMAPIKTAFADFINTIQFSQLQIPVISNVYAEPYQLDDIANNLIEQLTHSVNWVENINYLLRQGETVFEELGVGNVLTKLTQKIQTEFNKVPRQAPSTTKQIEQPDWEKTLKAVQQRVADWNSSHPVGSQVHAVGYEQTLTTRTPAIVLFGHRAVTYMEGYNGYFSLDEITPITTNTTVIEGETR</sequence>
<dbReference type="PANTHER" id="PTHR42681:SF1">
    <property type="entry name" value="MALONYL-COA-ACYL CARRIER PROTEIN TRANSACYLASE, MITOCHONDRIAL"/>
    <property type="match status" value="1"/>
</dbReference>
<comment type="caution">
    <text evidence="6">The sequence shown here is derived from an EMBL/GenBank/DDBJ whole genome shotgun (WGS) entry which is preliminary data.</text>
</comment>
<evidence type="ECO:0000259" key="5">
    <source>
        <dbReference type="SMART" id="SM00827"/>
    </source>
</evidence>
<evidence type="ECO:0000313" key="6">
    <source>
        <dbReference type="EMBL" id="MDE1462566.1"/>
    </source>
</evidence>
<evidence type="ECO:0000256" key="3">
    <source>
        <dbReference type="ARBA" id="ARBA00023315"/>
    </source>
</evidence>
<dbReference type="InterPro" id="IPR014043">
    <property type="entry name" value="Acyl_transferase_dom"/>
</dbReference>
<dbReference type="InterPro" id="IPR016036">
    <property type="entry name" value="Malonyl_transacylase_ACP-bd"/>
</dbReference>
<dbReference type="RefSeq" id="WP_274688923.1">
    <property type="nucleotide sequence ID" value="NZ_JAPMOU010000012.1"/>
</dbReference>
<dbReference type="SMART" id="SM00827">
    <property type="entry name" value="PKS_AT"/>
    <property type="match status" value="1"/>
</dbReference>
<gene>
    <name evidence="6" type="primary">fabD</name>
    <name evidence="6" type="ORF">ORQ98_11355</name>
</gene>
<evidence type="ECO:0000256" key="2">
    <source>
        <dbReference type="ARBA" id="ARBA00022679"/>
    </source>
</evidence>
<name>A0ABT5U873_9GAMM</name>
<dbReference type="InterPro" id="IPR004410">
    <property type="entry name" value="Malonyl_CoA-ACP_transAc_FabD"/>
</dbReference>
<protein>
    <recommendedName>
        <fullName evidence="1">[acyl-carrier-protein] S-malonyltransferase</fullName>
        <ecNumber evidence="1">2.3.1.39</ecNumber>
    </recommendedName>
</protein>
<dbReference type="PANTHER" id="PTHR42681">
    <property type="entry name" value="MALONYL-COA-ACYL CARRIER PROTEIN TRANSACYLASE, MITOCHONDRIAL"/>
    <property type="match status" value="1"/>
</dbReference>
<organism evidence="6 7">
    <name type="scientific">Spartinivicinus poritis</name>
    <dbReference type="NCBI Taxonomy" id="2994640"/>
    <lineage>
        <taxon>Bacteria</taxon>
        <taxon>Pseudomonadati</taxon>
        <taxon>Pseudomonadota</taxon>
        <taxon>Gammaproteobacteria</taxon>
        <taxon>Oceanospirillales</taxon>
        <taxon>Zooshikellaceae</taxon>
        <taxon>Spartinivicinus</taxon>
    </lineage>
</organism>
<comment type="catalytic activity">
    <reaction evidence="4">
        <text>holo-[ACP] + malonyl-CoA = malonyl-[ACP] + CoA</text>
        <dbReference type="Rhea" id="RHEA:41792"/>
        <dbReference type="Rhea" id="RHEA-COMP:9623"/>
        <dbReference type="Rhea" id="RHEA-COMP:9685"/>
        <dbReference type="ChEBI" id="CHEBI:57287"/>
        <dbReference type="ChEBI" id="CHEBI:57384"/>
        <dbReference type="ChEBI" id="CHEBI:64479"/>
        <dbReference type="ChEBI" id="CHEBI:78449"/>
        <dbReference type="EC" id="2.3.1.39"/>
    </reaction>
</comment>
<proteinExistence type="predicted"/>
<dbReference type="InterPro" id="IPR050858">
    <property type="entry name" value="Mal-CoA-ACP_Trans/PKS_FabD"/>
</dbReference>
<accession>A0ABT5U873</accession>
<feature type="domain" description="Malonyl-CoA:ACP transacylase (MAT)" evidence="5">
    <location>
        <begin position="5"/>
        <end position="295"/>
    </location>
</feature>
<dbReference type="Pfam" id="PF00698">
    <property type="entry name" value="Acyl_transf_1"/>
    <property type="match status" value="1"/>
</dbReference>
<reference evidence="6 7" key="1">
    <citation type="submission" date="2022-11" db="EMBL/GenBank/DDBJ databases">
        <title>Spartinivicinus poritis sp. nov., isolated from scleractinian coral Porites lutea.</title>
        <authorList>
            <person name="Zhang G."/>
            <person name="Cai L."/>
            <person name="Wei Q."/>
        </authorList>
    </citation>
    <scope>NUCLEOTIDE SEQUENCE [LARGE SCALE GENOMIC DNA]</scope>
    <source>
        <strain evidence="6 7">A2-2</strain>
    </source>
</reference>
<dbReference type="NCBIfam" id="TIGR00128">
    <property type="entry name" value="fabD"/>
    <property type="match status" value="1"/>
</dbReference>
<evidence type="ECO:0000256" key="4">
    <source>
        <dbReference type="ARBA" id="ARBA00048462"/>
    </source>
</evidence>